<evidence type="ECO:0000256" key="1">
    <source>
        <dbReference type="SAM" id="Coils"/>
    </source>
</evidence>
<comment type="caution">
    <text evidence="2">The sequence shown here is derived from an EMBL/GenBank/DDBJ whole genome shotgun (WGS) entry which is preliminary data.</text>
</comment>
<feature type="coiled-coil region" evidence="1">
    <location>
        <begin position="25"/>
        <end position="52"/>
    </location>
</feature>
<protein>
    <submittedName>
        <fullName evidence="2">Uncharacterized protein</fullName>
    </submittedName>
</protein>
<evidence type="ECO:0000313" key="3">
    <source>
        <dbReference type="Proteomes" id="UP001321473"/>
    </source>
</evidence>
<gene>
    <name evidence="2" type="ORF">V5799_013422</name>
</gene>
<name>A0AAQ4E5Y3_AMBAM</name>
<keyword evidence="3" id="KW-1185">Reference proteome</keyword>
<dbReference type="AlphaFoldDB" id="A0AAQ4E5Y3"/>
<accession>A0AAQ4E5Y3</accession>
<dbReference type="EMBL" id="JARKHS020021622">
    <property type="protein sequence ID" value="KAK8770113.1"/>
    <property type="molecule type" value="Genomic_DNA"/>
</dbReference>
<sequence length="145" mass="16236">MAMIIGTEKMVDRQPKDSRHRLRQQALLEESLREAEARLATLEERFEAKRRSWLDADAAFNRSLLDAEAAFREELRAIENGWRPLQVAGGSRSSVLLSRIDFEPCDGGGKLSTEALRAKYAPLSPSPVHNGLLNKNNSLHKLGTL</sequence>
<reference evidence="2 3" key="1">
    <citation type="journal article" date="2023" name="Arcadia Sci">
        <title>De novo assembly of a long-read Amblyomma americanum tick genome.</title>
        <authorList>
            <person name="Chou S."/>
            <person name="Poskanzer K.E."/>
            <person name="Rollins M."/>
            <person name="Thuy-Boun P.S."/>
        </authorList>
    </citation>
    <scope>NUCLEOTIDE SEQUENCE [LARGE SCALE GENOMIC DNA]</scope>
    <source>
        <strain evidence="2">F_SG_1</strain>
        <tissue evidence="2">Salivary glands</tissue>
    </source>
</reference>
<proteinExistence type="predicted"/>
<dbReference type="Proteomes" id="UP001321473">
    <property type="component" value="Unassembled WGS sequence"/>
</dbReference>
<organism evidence="2 3">
    <name type="scientific">Amblyomma americanum</name>
    <name type="common">Lone star tick</name>
    <dbReference type="NCBI Taxonomy" id="6943"/>
    <lineage>
        <taxon>Eukaryota</taxon>
        <taxon>Metazoa</taxon>
        <taxon>Ecdysozoa</taxon>
        <taxon>Arthropoda</taxon>
        <taxon>Chelicerata</taxon>
        <taxon>Arachnida</taxon>
        <taxon>Acari</taxon>
        <taxon>Parasitiformes</taxon>
        <taxon>Ixodida</taxon>
        <taxon>Ixodoidea</taxon>
        <taxon>Ixodidae</taxon>
        <taxon>Amblyomminae</taxon>
        <taxon>Amblyomma</taxon>
    </lineage>
</organism>
<keyword evidence="1" id="KW-0175">Coiled coil</keyword>
<evidence type="ECO:0000313" key="2">
    <source>
        <dbReference type="EMBL" id="KAK8770113.1"/>
    </source>
</evidence>